<protein>
    <submittedName>
        <fullName evidence="3">NGG1p interacting factor 3</fullName>
    </submittedName>
</protein>
<sequence length="157" mass="16843">SLMLTNPLQASLLHCAVQGILLFSLHTSLDSVWRGMNDWLSKGLGPGQISALVSEKFDTSGTSEGAEGRLVFLDEPVLVKELVDRVKWHLGLSQGEKNFLAYPSAVLSDIRTVAICAGSGGSMLLVGRDADVYFTGEMSHHEVFASVSAGKHVILCE</sequence>
<dbReference type="RefSeq" id="XP_043034861.1">
    <property type="nucleotide sequence ID" value="XM_043183705.1"/>
</dbReference>
<accession>A0A9P7VHW6</accession>
<dbReference type="PANTHER" id="PTHR13799:SF13">
    <property type="entry name" value="NIF3-LIKE PROTEIN 1"/>
    <property type="match status" value="1"/>
</dbReference>
<evidence type="ECO:0000313" key="3">
    <source>
        <dbReference type="EMBL" id="KAG7441361.1"/>
    </source>
</evidence>
<dbReference type="OrthoDB" id="3345469at2759"/>
<dbReference type="InterPro" id="IPR036069">
    <property type="entry name" value="DUF34/NIF3_sf"/>
</dbReference>
<dbReference type="InterPro" id="IPR002678">
    <property type="entry name" value="DUF34/NIF3"/>
</dbReference>
<comment type="caution">
    <text evidence="3">The sequence shown here is derived from an EMBL/GenBank/DDBJ whole genome shotgun (WGS) entry which is preliminary data.</text>
</comment>
<dbReference type="PANTHER" id="PTHR13799">
    <property type="entry name" value="NGG1 INTERACTING FACTOR 3"/>
    <property type="match status" value="1"/>
</dbReference>
<dbReference type="SUPFAM" id="SSF102705">
    <property type="entry name" value="NIF3 (NGG1p interacting factor 3)-like"/>
    <property type="match status" value="1"/>
</dbReference>
<organism evidence="3 4">
    <name type="scientific">Guyanagaster necrorhizus</name>
    <dbReference type="NCBI Taxonomy" id="856835"/>
    <lineage>
        <taxon>Eukaryota</taxon>
        <taxon>Fungi</taxon>
        <taxon>Dikarya</taxon>
        <taxon>Basidiomycota</taxon>
        <taxon>Agaricomycotina</taxon>
        <taxon>Agaricomycetes</taxon>
        <taxon>Agaricomycetidae</taxon>
        <taxon>Agaricales</taxon>
        <taxon>Marasmiineae</taxon>
        <taxon>Physalacriaceae</taxon>
        <taxon>Guyanagaster</taxon>
    </lineage>
</organism>
<gene>
    <name evidence="3" type="ORF">BT62DRAFT_908367</name>
</gene>
<dbReference type="GO" id="GO:0046872">
    <property type="term" value="F:metal ion binding"/>
    <property type="evidence" value="ECO:0007669"/>
    <property type="project" value="UniProtKB-KW"/>
</dbReference>
<dbReference type="EMBL" id="MU250560">
    <property type="protein sequence ID" value="KAG7441361.1"/>
    <property type="molecule type" value="Genomic_DNA"/>
</dbReference>
<evidence type="ECO:0000313" key="4">
    <source>
        <dbReference type="Proteomes" id="UP000812287"/>
    </source>
</evidence>
<dbReference type="AlphaFoldDB" id="A0A9P7VHW6"/>
<evidence type="ECO:0000256" key="2">
    <source>
        <dbReference type="PIRSR" id="PIRSR602678-1"/>
    </source>
</evidence>
<dbReference type="Pfam" id="PF01784">
    <property type="entry name" value="DUF34_NIF3"/>
    <property type="match status" value="1"/>
</dbReference>
<dbReference type="Proteomes" id="UP000812287">
    <property type="component" value="Unassembled WGS sequence"/>
</dbReference>
<reference evidence="3" key="1">
    <citation type="submission" date="2020-11" db="EMBL/GenBank/DDBJ databases">
        <title>Adaptations for nitrogen fixation in a non-lichenized fungal sporocarp promotes dispersal by wood-feeding termites.</title>
        <authorList>
            <consortium name="DOE Joint Genome Institute"/>
            <person name="Koch R.A."/>
            <person name="Yoon G."/>
            <person name="Arayal U."/>
            <person name="Lail K."/>
            <person name="Amirebrahimi M."/>
            <person name="Labutti K."/>
            <person name="Lipzen A."/>
            <person name="Riley R."/>
            <person name="Barry K."/>
            <person name="Henrissat B."/>
            <person name="Grigoriev I.V."/>
            <person name="Herr J.R."/>
            <person name="Aime M.C."/>
        </authorList>
    </citation>
    <scope>NUCLEOTIDE SEQUENCE</scope>
    <source>
        <strain evidence="3">MCA 3950</strain>
    </source>
</reference>
<dbReference type="Gene3D" id="3.40.1390.30">
    <property type="entry name" value="NIF3 (NGG1p interacting factor 3)-like"/>
    <property type="match status" value="1"/>
</dbReference>
<evidence type="ECO:0000256" key="1">
    <source>
        <dbReference type="ARBA" id="ARBA00006964"/>
    </source>
</evidence>
<comment type="similarity">
    <text evidence="1">Belongs to the GTP cyclohydrolase I type 2/NIF3 family.</text>
</comment>
<dbReference type="GO" id="GO:0005739">
    <property type="term" value="C:mitochondrion"/>
    <property type="evidence" value="ECO:0007669"/>
    <property type="project" value="TreeGrafter"/>
</dbReference>
<keyword evidence="2" id="KW-0479">Metal-binding</keyword>
<feature type="binding site" evidence="2">
    <location>
        <position position="30"/>
    </location>
    <ligand>
        <name>a divalent metal cation</name>
        <dbReference type="ChEBI" id="CHEBI:60240"/>
        <label>1</label>
    </ligand>
</feature>
<feature type="non-terminal residue" evidence="3">
    <location>
        <position position="1"/>
    </location>
</feature>
<keyword evidence="4" id="KW-1185">Reference proteome</keyword>
<proteinExistence type="inferred from homology"/>
<name>A0A9P7VHW6_9AGAR</name>
<dbReference type="GeneID" id="66106002"/>